<dbReference type="Proteomes" id="UP000604046">
    <property type="component" value="Unassembled WGS sequence"/>
</dbReference>
<feature type="non-terminal residue" evidence="2">
    <location>
        <position position="87"/>
    </location>
</feature>
<accession>A0A812TRP2</accession>
<evidence type="ECO:0000313" key="3">
    <source>
        <dbReference type="Proteomes" id="UP000604046"/>
    </source>
</evidence>
<evidence type="ECO:0000256" key="1">
    <source>
        <dbReference type="SAM" id="MobiDB-lite"/>
    </source>
</evidence>
<feature type="region of interest" description="Disordered" evidence="1">
    <location>
        <begin position="16"/>
        <end position="37"/>
    </location>
</feature>
<name>A0A812TRP2_9DINO</name>
<proteinExistence type="predicted"/>
<dbReference type="EMBL" id="CAJNDS010002595">
    <property type="protein sequence ID" value="CAE7538886.1"/>
    <property type="molecule type" value="Genomic_DNA"/>
</dbReference>
<protein>
    <recommendedName>
        <fullName evidence="4">PPPDE domain-containing protein</fullName>
    </recommendedName>
</protein>
<gene>
    <name evidence="2" type="ORF">SNAT2548_LOCUS30217</name>
</gene>
<sequence length="87" mass="9812">MIRRWKVVEILPSQKRGKISANGSQSPKQTKTRRFLSTRRETPATPVFLNIYDVAADAQWLNSVFANYYAPVRFGGAFHVGLQVGSE</sequence>
<evidence type="ECO:0008006" key="4">
    <source>
        <dbReference type="Google" id="ProtNLM"/>
    </source>
</evidence>
<evidence type="ECO:0000313" key="2">
    <source>
        <dbReference type="EMBL" id="CAE7538886.1"/>
    </source>
</evidence>
<dbReference type="AlphaFoldDB" id="A0A812TRP2"/>
<comment type="caution">
    <text evidence="2">The sequence shown here is derived from an EMBL/GenBank/DDBJ whole genome shotgun (WGS) entry which is preliminary data.</text>
</comment>
<reference evidence="2" key="1">
    <citation type="submission" date="2021-02" db="EMBL/GenBank/DDBJ databases">
        <authorList>
            <person name="Dougan E. K."/>
            <person name="Rhodes N."/>
            <person name="Thang M."/>
            <person name="Chan C."/>
        </authorList>
    </citation>
    <scope>NUCLEOTIDE SEQUENCE</scope>
</reference>
<organism evidence="2 3">
    <name type="scientific">Symbiodinium natans</name>
    <dbReference type="NCBI Taxonomy" id="878477"/>
    <lineage>
        <taxon>Eukaryota</taxon>
        <taxon>Sar</taxon>
        <taxon>Alveolata</taxon>
        <taxon>Dinophyceae</taxon>
        <taxon>Suessiales</taxon>
        <taxon>Symbiodiniaceae</taxon>
        <taxon>Symbiodinium</taxon>
    </lineage>
</organism>
<keyword evidence="3" id="KW-1185">Reference proteome</keyword>